<dbReference type="AlphaFoldDB" id="A0A1K2HG12"/>
<dbReference type="PANTHER" id="PTHR40448">
    <property type="entry name" value="TWO-COMPONENT SENSOR HISTIDINE KINASE"/>
    <property type="match status" value="1"/>
</dbReference>
<dbReference type="PANTHER" id="PTHR40448:SF1">
    <property type="entry name" value="TWO-COMPONENT SENSOR HISTIDINE KINASE"/>
    <property type="match status" value="1"/>
</dbReference>
<keyword evidence="3" id="KW-0808">Transferase</keyword>
<dbReference type="InterPro" id="IPR032834">
    <property type="entry name" value="NatK-like_C"/>
</dbReference>
<dbReference type="GO" id="GO:0016301">
    <property type="term" value="F:kinase activity"/>
    <property type="evidence" value="ECO:0007669"/>
    <property type="project" value="UniProtKB-KW"/>
</dbReference>
<dbReference type="GO" id="GO:0042802">
    <property type="term" value="F:identical protein binding"/>
    <property type="evidence" value="ECO:0007669"/>
    <property type="project" value="TreeGrafter"/>
</dbReference>
<evidence type="ECO:0000259" key="2">
    <source>
        <dbReference type="Pfam" id="PF14501"/>
    </source>
</evidence>
<evidence type="ECO:0000313" key="3">
    <source>
        <dbReference type="EMBL" id="SFZ75710.1"/>
    </source>
</evidence>
<evidence type="ECO:0000313" key="4">
    <source>
        <dbReference type="Proteomes" id="UP000185655"/>
    </source>
</evidence>
<dbReference type="Proteomes" id="UP000185655">
    <property type="component" value="Unassembled WGS sequence"/>
</dbReference>
<feature type="transmembrane region" description="Helical" evidence="1">
    <location>
        <begin position="85"/>
        <end position="108"/>
    </location>
</feature>
<dbReference type="EMBL" id="FPKS01000011">
    <property type="protein sequence ID" value="SFZ75710.1"/>
    <property type="molecule type" value="Genomic_DNA"/>
</dbReference>
<protein>
    <submittedName>
        <fullName evidence="3">Two-component system, AgrA family, sensor histidine kinase AgrC</fullName>
    </submittedName>
</protein>
<organism evidence="3 4">
    <name type="scientific">Pseudolactococcus chungangensis CAU 28 = DSM 22330</name>
    <dbReference type="NCBI Taxonomy" id="1122154"/>
    <lineage>
        <taxon>Bacteria</taxon>
        <taxon>Bacillati</taxon>
        <taxon>Bacillota</taxon>
        <taxon>Bacilli</taxon>
        <taxon>Lactobacillales</taxon>
        <taxon>Streptococcaceae</taxon>
        <taxon>Pseudolactococcus</taxon>
    </lineage>
</organism>
<dbReference type="RefSeq" id="WP_031366405.1">
    <property type="nucleotide sequence ID" value="NZ_FPKS01000011.1"/>
</dbReference>
<proteinExistence type="predicted"/>
<feature type="domain" description="Sensor histidine kinase NatK-like C-terminal" evidence="2">
    <location>
        <begin position="351"/>
        <end position="454"/>
    </location>
</feature>
<dbReference type="OrthoDB" id="1656061at2"/>
<dbReference type="Gene3D" id="3.30.565.10">
    <property type="entry name" value="Histidine kinase-like ATPase, C-terminal domain"/>
    <property type="match status" value="1"/>
</dbReference>
<feature type="transmembrane region" description="Helical" evidence="1">
    <location>
        <begin position="6"/>
        <end position="25"/>
    </location>
</feature>
<evidence type="ECO:0000256" key="1">
    <source>
        <dbReference type="SAM" id="Phobius"/>
    </source>
</evidence>
<name>A0A1K2HG12_9LACT</name>
<accession>A0A1K2HG12</accession>
<sequence length="456" mass="53476">MLDILLLALTLILYMLNGSYILYHFSVLKIKFVSFSIFCIVELLIVLLSVAVHHGWFRFLIELVMYISLLQHFRNKDFKVNTFLTMFTLTFCYFVKMFISIFIVRHIFKIKDDIICGVIGDFCVIPSYFILLKCLAINPKQLIIADQEWESDFGDSEDNLEEFKRERDFEQEQNKLIVFSEIIMIFFYLYNNFVRLSDFGSRFNFRYVVFIYVFLFFMMLHLINVKYKEWENSKLLIYKDRLLSGLATYTQEVDKSYQSVRMFRHDFTNILVSMRETIETQEIEAVRKTYGEILEKSSIILEENRKEVAKLSNITVLELKSVLSAKILQAEMRNVTVELEIPGVIDNIRVEKLDIVRLIGIALDNAIDAAVETEVDKAVIKVAIFNKGLTRYYVIENDMVQEKLPIPLIFEEGYSTKGAHRGHGLANLDAITSNYPSVSYRIQAKNYKFRIELEMS</sequence>
<keyword evidence="1" id="KW-0472">Membrane</keyword>
<feature type="transmembrane region" description="Helical" evidence="1">
    <location>
        <begin position="32"/>
        <end position="50"/>
    </location>
</feature>
<dbReference type="SUPFAM" id="SSF55874">
    <property type="entry name" value="ATPase domain of HSP90 chaperone/DNA topoisomerase II/histidine kinase"/>
    <property type="match status" value="1"/>
</dbReference>
<feature type="transmembrane region" description="Helical" evidence="1">
    <location>
        <begin position="176"/>
        <end position="193"/>
    </location>
</feature>
<gene>
    <name evidence="3" type="ORF">SAMN02746068_01711</name>
</gene>
<keyword evidence="1" id="KW-0812">Transmembrane</keyword>
<dbReference type="InterPro" id="IPR036890">
    <property type="entry name" value="HATPase_C_sf"/>
</dbReference>
<keyword evidence="1" id="KW-1133">Transmembrane helix</keyword>
<keyword evidence="3" id="KW-0418">Kinase</keyword>
<reference evidence="3 4" key="1">
    <citation type="submission" date="2016-11" db="EMBL/GenBank/DDBJ databases">
        <authorList>
            <person name="Jaros S."/>
            <person name="Januszkiewicz K."/>
            <person name="Wedrychowicz H."/>
        </authorList>
    </citation>
    <scope>NUCLEOTIDE SEQUENCE [LARGE SCALE GENOMIC DNA]</scope>
    <source>
        <strain evidence="3 4">DSM 22330</strain>
    </source>
</reference>
<dbReference type="STRING" id="1122154.SAMN02746068_01711"/>
<dbReference type="Pfam" id="PF14501">
    <property type="entry name" value="HATPase_c_5"/>
    <property type="match status" value="1"/>
</dbReference>
<feature type="transmembrane region" description="Helical" evidence="1">
    <location>
        <begin position="205"/>
        <end position="225"/>
    </location>
</feature>